<feature type="compositionally biased region" description="Polar residues" evidence="5">
    <location>
        <begin position="1201"/>
        <end position="1218"/>
    </location>
</feature>
<comment type="caution">
    <text evidence="9">The sequence shown here is derived from an EMBL/GenBank/DDBJ whole genome shotgun (WGS) entry which is preliminary data.</text>
</comment>
<evidence type="ECO:0000259" key="7">
    <source>
        <dbReference type="Pfam" id="PF11732"/>
    </source>
</evidence>
<dbReference type="RefSeq" id="XP_013328567.1">
    <property type="nucleotide sequence ID" value="XM_013473113.1"/>
</dbReference>
<feature type="domain" description="THO complex subunit 2 N-terminal" evidence="8">
    <location>
        <begin position="144"/>
        <end position="877"/>
    </location>
</feature>
<dbReference type="Pfam" id="PF16134">
    <property type="entry name" value="THOC2_N"/>
    <property type="match status" value="1"/>
</dbReference>
<feature type="compositionally biased region" description="Basic and acidic residues" evidence="5">
    <location>
        <begin position="2330"/>
        <end position="2346"/>
    </location>
</feature>
<evidence type="ECO:0000256" key="4">
    <source>
        <dbReference type="ARBA" id="ARBA00023242"/>
    </source>
</evidence>
<dbReference type="InterPro" id="IPR032302">
    <property type="entry name" value="THOC2_N"/>
</dbReference>
<feature type="compositionally biased region" description="Low complexity" evidence="5">
    <location>
        <begin position="2360"/>
        <end position="2369"/>
    </location>
</feature>
<feature type="compositionally biased region" description="Basic and acidic residues" evidence="5">
    <location>
        <begin position="1761"/>
        <end position="1829"/>
    </location>
</feature>
<evidence type="ECO:0000313" key="10">
    <source>
        <dbReference type="Proteomes" id="UP000053958"/>
    </source>
</evidence>
<feature type="domain" description="THO complex subunitTHOC2 N-terminal" evidence="7">
    <location>
        <begin position="879"/>
        <end position="954"/>
    </location>
</feature>
<evidence type="ECO:0000313" key="9">
    <source>
        <dbReference type="EMBL" id="KKA21955.1"/>
    </source>
</evidence>
<dbReference type="PANTHER" id="PTHR21597:SF0">
    <property type="entry name" value="THO COMPLEX SUBUNIT 2"/>
    <property type="match status" value="1"/>
</dbReference>
<dbReference type="InterPro" id="IPR021418">
    <property type="entry name" value="THO_THOC2_C"/>
</dbReference>
<dbReference type="Pfam" id="PF11732">
    <property type="entry name" value="Thoc2"/>
    <property type="match status" value="1"/>
</dbReference>
<evidence type="ECO:0000256" key="5">
    <source>
        <dbReference type="SAM" id="MobiDB-lite"/>
    </source>
</evidence>
<feature type="compositionally biased region" description="Basic and acidic residues" evidence="5">
    <location>
        <begin position="1840"/>
        <end position="1864"/>
    </location>
</feature>
<dbReference type="GeneID" id="25316366"/>
<feature type="region of interest" description="Disordered" evidence="5">
    <location>
        <begin position="583"/>
        <end position="615"/>
    </location>
</feature>
<feature type="region of interest" description="Disordered" evidence="5">
    <location>
        <begin position="1569"/>
        <end position="2464"/>
    </location>
</feature>
<dbReference type="Pfam" id="PF11262">
    <property type="entry name" value="Tho2"/>
    <property type="match status" value="1"/>
</dbReference>
<feature type="compositionally biased region" description="Basic and acidic residues" evidence="5">
    <location>
        <begin position="2263"/>
        <end position="2323"/>
    </location>
</feature>
<feature type="domain" description="THO complex subunitTHOC2 C-terminal" evidence="6">
    <location>
        <begin position="1246"/>
        <end position="1551"/>
    </location>
</feature>
<protein>
    <recommendedName>
        <fullName evidence="3">THO complex subunit 2</fullName>
    </recommendedName>
</protein>
<feature type="compositionally biased region" description="Pro residues" evidence="5">
    <location>
        <begin position="1867"/>
        <end position="1876"/>
    </location>
</feature>
<comment type="subcellular location">
    <subcellularLocation>
        <location evidence="1">Nucleus</location>
    </subcellularLocation>
</comment>
<feature type="compositionally biased region" description="Polar residues" evidence="5">
    <location>
        <begin position="36"/>
        <end position="50"/>
    </location>
</feature>
<dbReference type="PANTHER" id="PTHR21597">
    <property type="entry name" value="THO2 PROTEIN"/>
    <property type="match status" value="1"/>
</dbReference>
<gene>
    <name evidence="9" type="ORF">T310_4017</name>
</gene>
<sequence>MPPGVGGKRKRGDRSWSGDSGNDGQRPSPHRPGNLNLAQNNPSQSPNQTRDFGESSRGRAGRRPSRGGRMQSGRTPSAGQNSSSQSQDGAMSPPPATPSNDVPDPVQTNGAPATETAAPPPSIEMSEAPQSDDPQPSFYDYEYVTEDVITNWASGAKQTVIDRGVAARSEEDTIGLASLFQEIIKSVLDKRLQPSEAGDTVKQILGEEAISEKVDPAGGLKPSDGKLDVRSLFLDTLSILVDEVDATNDDLKPFVFATGISPALMRFQLDTTLVQGLGLVRDTFSRVGIRKQTNLLYRQSNYNLLREESEGYSKLLTELFTTSNNEPPTNEVVEDTFERVKAMIGAFDLDVGRVLDVTLDVFAAVLVKQYRFFVKFLRVSSWWPKADTFRNDEEHDLYSGLPKWAIPGLAGWPPTEEEKEKIIQIHEQRDKRFWDRVREVGTRAFFEIGRQPITDDERRNSIAEASGQPEVEDETRKWIEQTGTLPPKGNRVAAQLLGFKLRFYSSSVRDEAGVLPDNLIYLAALLIKIGFISLRDLYPHLWRPDEEMDALKEQKMKEKAERERAARPGGGVNALMLAGALTDDTAPAPRPREQEAPPAKEPEAEKAKEEEKEALPEPLDQKVLLLKSLLAIGAVPDALYILSRFPWLMDAYPELPEFIHRILHHCLSKVYAPLRPLPDASHLREQRQVPSPDQSGVPKGQVRLVDGPPRKVLRWAQLDKEDQNDGIDYRFYWDDWADNIPVCQTVDDVFTLCSSFLNVSGYKIGQDPSLLTKLARIGKNSISEDSSESNKARWRDLCKRLLLPSLSLTKANPGVVNEVFDLIRIFPREVRYNMYAEWYFGQTSRHPDIKSAFDLARAETKDTLKRLSKTNLRPMARALAKIAYANPGIVINVAISQIESYENLIEVVVECARYFTDLGYDILTWSLINSLGQKGRSRVQEGGLLTSRWLSALSTFAGRAFKRYSVMDPTPVLQYVFEQLRQNNSTDLIVLEQMISSMAGIVTDTNFNDAQIQAMAGGELLQSQTMLQLLDKRHESKTTSKRLMKALTDSKLAGQLLIAIAQERLVCVFRESESNPELKLLGNIFDEIHRVLTQYLDLLRSNFSVAEFDEFVPGLASLISEFGIQPEIAFWITRPSLCQRIADADRVAREEAMASKKPADDTTSPTKGTDGDVDMIDDGERVEKEDGTVAENEMEVDQEAEASTTSVNGQPDSSTVAAATSEPAPWHPVLQELMNEIKTVLPPETWEVVGLPFYVTFWQLSLYDVHIPQKAYEDEIERQKRKVIAIGNDRSDVSMAGTQRKEREKKQITELQERLLEENKHHLKSYGQTRARLQKEKDQWFAGMRGKPDALNIALLEQCFLPRLLLSPIDAFYCFKMLKFLHSSGTPNFRTVGLLDQLFRDQRLTAIIFQCTSKEADNFGRFLNEVLRDLTRWHADKAVYEKEAFGTRKDLPGFAINVDAEGKPVTFLDYEDFRRLFYKWHRLLAASLKTCLNGGEYMHIRNAISVLKAIVQYFPAVNWIGRDMLACVNSLSQNDERDDVKTPAASLIGDLNRREKKWMLPQAFMINEPVPADKARARPSRPQSTTPKPLNAAAPEFKPSAPTGTNGTPSHQPTGKPEVEDGEIEDAKMSEAAAKPVSQPEPPTISKEEKSIEQTEQPGPAAETVASTAKAEEIETETVVAKEAAAHPAETERPPSSASQKHADAPSGRARTSPSPSRSRPSSGPPEASRSSNIPKRPDIERGAPSTHPSRPPPNLPNKPEPPRPYRHGDGRSSLRQADLIDDRRDFRDGRHSDFPRPSRFGDAERERSFDHPMSDARGHGRVDRDRGEPFPSRAPPSDEQFRGPPNRDSRPPPREADWPDRSGRARPPPAEPFPPRPDDGRLSRDGVPPMRSAPQPHPDRADLIREHPDRAALIESESQHRGELSRSERDERRPHSSRVSPPPRTDDSRPPRPERFPSDDRRPGSHAQTHPRHDDFPTGPRGERPGRGPDLIEPRDSWSGPDMSHGRLNQESRYPRQQEPPSDIPSGPRGRNAPGRGRNVSTSQPSTPGTPGAAPERQPPTGPAGRSSTRSLREPSPPSTGPPPLATDRADTSGIHPDRLRNLQAAADPSFSGPRSPVMPPSGPRGSGHGPSSGPGFGGERGRGDKRFAGINNVLQQSGGPSDRGGQGPPIRGRGGRQASSMNTVSPHGSRPASPPGDSEEGTGSSAPQSRPDLFPSEVNAPSYPEDDSRAPGRLGGGRRGEVSDEAPSEVRRSSRFANNTPDRDRDRERDRDRRGEEDILRGSGRRDERRDRLRDRDRERSRRGDSDSREESSQEVRESSGRRGGPSNRDENRKRDRRDRDVSTDRSGAGGSNESQGRLRSSSSIGGPLPPPPPPPPGGPGEERRWGGGSGRGENRDSRERERNRDRGGRDRDRDYRESNSNALPRKRGRPGDENHGHGDSGSGRGGGMRVGSESKRPRRGA</sequence>
<evidence type="ECO:0000256" key="2">
    <source>
        <dbReference type="ARBA" id="ARBA00007857"/>
    </source>
</evidence>
<feature type="compositionally biased region" description="Basic and acidic residues" evidence="5">
    <location>
        <begin position="1945"/>
        <end position="1964"/>
    </location>
</feature>
<feature type="compositionally biased region" description="Pro residues" evidence="5">
    <location>
        <begin position="1750"/>
        <end position="1760"/>
    </location>
</feature>
<dbReference type="GO" id="GO:0006406">
    <property type="term" value="P:mRNA export from nucleus"/>
    <property type="evidence" value="ECO:0007669"/>
    <property type="project" value="InterPro"/>
</dbReference>
<feature type="compositionally biased region" description="Low complexity" evidence="5">
    <location>
        <begin position="1705"/>
        <end position="1732"/>
    </location>
</feature>
<feature type="compositionally biased region" description="Basic and acidic residues" evidence="5">
    <location>
        <begin position="1972"/>
        <end position="1997"/>
    </location>
</feature>
<evidence type="ECO:0000259" key="6">
    <source>
        <dbReference type="Pfam" id="PF11262"/>
    </source>
</evidence>
<dbReference type="InterPro" id="IPR021726">
    <property type="entry name" value="THO_THOC2_N"/>
</dbReference>
<feature type="compositionally biased region" description="Gly residues" evidence="5">
    <location>
        <begin position="2442"/>
        <end position="2452"/>
    </location>
</feature>
<feature type="compositionally biased region" description="Basic and acidic residues" evidence="5">
    <location>
        <begin position="2395"/>
        <end position="2420"/>
    </location>
</feature>
<feature type="compositionally biased region" description="Basic and acidic residues" evidence="5">
    <location>
        <begin position="1898"/>
        <end position="1935"/>
    </location>
</feature>
<feature type="region of interest" description="Disordered" evidence="5">
    <location>
        <begin position="1149"/>
        <end position="1221"/>
    </location>
</feature>
<dbReference type="GO" id="GO:0003729">
    <property type="term" value="F:mRNA binding"/>
    <property type="evidence" value="ECO:0007669"/>
    <property type="project" value="TreeGrafter"/>
</dbReference>
<dbReference type="EMBL" id="LASV01000163">
    <property type="protein sequence ID" value="KKA21955.1"/>
    <property type="molecule type" value="Genomic_DNA"/>
</dbReference>
<feature type="region of interest" description="Disordered" evidence="5">
    <location>
        <begin position="1"/>
        <end position="138"/>
    </location>
</feature>
<feature type="compositionally biased region" description="Basic and acidic residues" evidence="5">
    <location>
        <begin position="1178"/>
        <end position="1187"/>
    </location>
</feature>
<feature type="compositionally biased region" description="Basic and acidic residues" evidence="5">
    <location>
        <begin position="2240"/>
        <end position="2254"/>
    </location>
</feature>
<dbReference type="InterPro" id="IPR040007">
    <property type="entry name" value="Tho2"/>
</dbReference>
<feature type="compositionally biased region" description="Polar residues" evidence="5">
    <location>
        <begin position="2041"/>
        <end position="2050"/>
    </location>
</feature>
<feature type="compositionally biased region" description="Gly residues" evidence="5">
    <location>
        <begin position="2126"/>
        <end position="2140"/>
    </location>
</feature>
<dbReference type="GO" id="GO:0000445">
    <property type="term" value="C:THO complex part of transcription export complex"/>
    <property type="evidence" value="ECO:0007669"/>
    <property type="project" value="TreeGrafter"/>
</dbReference>
<feature type="compositionally biased region" description="Basic and acidic residues" evidence="5">
    <location>
        <begin position="2432"/>
        <end position="2441"/>
    </location>
</feature>
<reference evidence="9 10" key="1">
    <citation type="submission" date="2015-04" db="EMBL/GenBank/DDBJ databases">
        <authorList>
            <person name="Heijne W.H."/>
            <person name="Fedorova N.D."/>
            <person name="Nierman W.C."/>
            <person name="Vollebregt A.W."/>
            <person name="Zhao Z."/>
            <person name="Wu L."/>
            <person name="Kumar M."/>
            <person name="Stam H."/>
            <person name="van den Berg M.A."/>
            <person name="Pel H.J."/>
        </authorList>
    </citation>
    <scope>NUCLEOTIDE SEQUENCE [LARGE SCALE GENOMIC DNA]</scope>
    <source>
        <strain evidence="9 10">CBS 393.64</strain>
    </source>
</reference>
<feature type="compositionally biased region" description="Basic and acidic residues" evidence="5">
    <location>
        <begin position="2005"/>
        <end position="2017"/>
    </location>
</feature>
<feature type="compositionally biased region" description="Low complexity" evidence="5">
    <location>
        <begin position="2028"/>
        <end position="2040"/>
    </location>
</feature>
<comment type="similarity">
    <text evidence="2">Belongs to the THOC2 family.</text>
</comment>
<accession>A0A0F4YV21</accession>
<dbReference type="STRING" id="1408163.A0A0F4YV21"/>
<keyword evidence="4" id="KW-0539">Nucleus</keyword>
<dbReference type="Proteomes" id="UP000053958">
    <property type="component" value="Unassembled WGS sequence"/>
</dbReference>
<feature type="compositionally biased region" description="Pro residues" evidence="5">
    <location>
        <begin position="2076"/>
        <end position="2086"/>
    </location>
</feature>
<feature type="region of interest" description="Disordered" evidence="5">
    <location>
        <begin position="683"/>
        <end position="702"/>
    </location>
</feature>
<feature type="compositionally biased region" description="Pro residues" evidence="5">
    <location>
        <begin position="2370"/>
        <end position="2381"/>
    </location>
</feature>
<dbReference type="OrthoDB" id="29024at2759"/>
<dbReference type="GO" id="GO:0006397">
    <property type="term" value="P:mRNA processing"/>
    <property type="evidence" value="ECO:0007669"/>
    <property type="project" value="InterPro"/>
</dbReference>
<feature type="compositionally biased region" description="Basic and acidic residues" evidence="5">
    <location>
        <begin position="1149"/>
        <end position="1160"/>
    </location>
</feature>
<keyword evidence="10" id="KW-1185">Reference proteome</keyword>
<organism evidence="9 10">
    <name type="scientific">Rasamsonia emersonii (strain ATCC 16479 / CBS 393.64 / IMI 116815)</name>
    <dbReference type="NCBI Taxonomy" id="1408163"/>
    <lineage>
        <taxon>Eukaryota</taxon>
        <taxon>Fungi</taxon>
        <taxon>Dikarya</taxon>
        <taxon>Ascomycota</taxon>
        <taxon>Pezizomycotina</taxon>
        <taxon>Eurotiomycetes</taxon>
        <taxon>Eurotiomycetidae</taxon>
        <taxon>Eurotiales</taxon>
        <taxon>Trichocomaceae</taxon>
        <taxon>Rasamsonia</taxon>
    </lineage>
</organism>
<feature type="compositionally biased region" description="Polar residues" evidence="5">
    <location>
        <begin position="72"/>
        <end position="89"/>
    </location>
</feature>
<evidence type="ECO:0000256" key="3">
    <source>
        <dbReference type="ARBA" id="ARBA00019596"/>
    </source>
</evidence>
<evidence type="ECO:0000256" key="1">
    <source>
        <dbReference type="ARBA" id="ARBA00004123"/>
    </source>
</evidence>
<feature type="compositionally biased region" description="Basic and acidic residues" evidence="5">
    <location>
        <begin position="590"/>
        <end position="615"/>
    </location>
</feature>
<evidence type="ECO:0000259" key="8">
    <source>
        <dbReference type="Pfam" id="PF16134"/>
    </source>
</evidence>
<feature type="compositionally biased region" description="Basic and acidic residues" evidence="5">
    <location>
        <begin position="2089"/>
        <end position="2102"/>
    </location>
</feature>
<proteinExistence type="inferred from homology"/>
<feature type="compositionally biased region" description="Polar residues" evidence="5">
    <location>
        <begin position="1602"/>
        <end position="1613"/>
    </location>
</feature>
<name>A0A0F4YV21_RASE3</name>